<dbReference type="RefSeq" id="WP_165822783.1">
    <property type="nucleotide sequence ID" value="NZ_JACHVZ010000007.1"/>
</dbReference>
<dbReference type="EMBL" id="JACHVZ010000007">
    <property type="protein sequence ID" value="MBB2928381.1"/>
    <property type="molecule type" value="Genomic_DNA"/>
</dbReference>
<dbReference type="Proteomes" id="UP000533533">
    <property type="component" value="Unassembled WGS sequence"/>
</dbReference>
<protein>
    <submittedName>
        <fullName evidence="1">Uncharacterized protein</fullName>
    </submittedName>
</protein>
<comment type="caution">
    <text evidence="1">The sequence shown here is derived from an EMBL/GenBank/DDBJ whole genome shotgun (WGS) entry which is preliminary data.</text>
</comment>
<evidence type="ECO:0000313" key="1">
    <source>
        <dbReference type="EMBL" id="MBB2928381.1"/>
    </source>
</evidence>
<sequence>MPLLKSMAGKNVAKNIKTELAAGKPQKQAVAIALNVQREAKRKEARK</sequence>
<proteinExistence type="predicted"/>
<reference evidence="1 2" key="1">
    <citation type="submission" date="2020-08" db="EMBL/GenBank/DDBJ databases">
        <title>Genomic Encyclopedia of Type Strains, Phase IV (KMG-V): Genome sequencing to study the core and pangenomes of soil and plant-associated prokaryotes.</title>
        <authorList>
            <person name="Whitman W."/>
        </authorList>
    </citation>
    <scope>NUCLEOTIDE SEQUENCE [LARGE SCALE GENOMIC DNA]</scope>
    <source>
        <strain evidence="1 2">SRMrh-85</strain>
    </source>
</reference>
<name>A0ABR6FLS9_9BURK</name>
<gene>
    <name evidence="1" type="ORF">FHX59_002803</name>
</gene>
<keyword evidence="2" id="KW-1185">Reference proteome</keyword>
<accession>A0ABR6FLS9</accession>
<evidence type="ECO:0000313" key="2">
    <source>
        <dbReference type="Proteomes" id="UP000533533"/>
    </source>
</evidence>
<organism evidence="1 2">
    <name type="scientific">Paraburkholderia silvatlantica</name>
    <dbReference type="NCBI Taxonomy" id="321895"/>
    <lineage>
        <taxon>Bacteria</taxon>
        <taxon>Pseudomonadati</taxon>
        <taxon>Pseudomonadota</taxon>
        <taxon>Betaproteobacteria</taxon>
        <taxon>Burkholderiales</taxon>
        <taxon>Burkholderiaceae</taxon>
        <taxon>Paraburkholderia</taxon>
    </lineage>
</organism>